<dbReference type="EMBL" id="FMVJ01000009">
    <property type="protein sequence ID" value="SCY98010.1"/>
    <property type="molecule type" value="Genomic_DNA"/>
</dbReference>
<accession>A0A1G5KD65</accession>
<dbReference type="SUPFAM" id="SSF52402">
    <property type="entry name" value="Adenine nucleotide alpha hydrolases-like"/>
    <property type="match status" value="1"/>
</dbReference>
<dbReference type="AlphaFoldDB" id="A0A1G5KD65"/>
<reference evidence="1 2" key="1">
    <citation type="submission" date="2016-10" db="EMBL/GenBank/DDBJ databases">
        <authorList>
            <person name="de Groot N.N."/>
        </authorList>
    </citation>
    <scope>NUCLEOTIDE SEQUENCE [LARGE SCALE GENOMIC DNA]</scope>
    <source>
        <strain evidence="1 2">CGMCC 1.7666</strain>
    </source>
</reference>
<evidence type="ECO:0000313" key="1">
    <source>
        <dbReference type="EMBL" id="SCY98010.1"/>
    </source>
</evidence>
<gene>
    <name evidence="1" type="ORF">SAMN02927923_03194</name>
</gene>
<proteinExistence type="predicted"/>
<protein>
    <recommendedName>
        <fullName evidence="3">Universal stress protein family protein</fullName>
    </recommendedName>
</protein>
<dbReference type="Proteomes" id="UP000199569">
    <property type="component" value="Unassembled WGS sequence"/>
</dbReference>
<sequence length="153" mass="16886">MPAVDEHQPVGQHPVRHILAHVKPGDADLSRSDGLATISAGLALARRFKARLDVVYTIRRLMMMEAYFGKQSPVYAKASSEEFSRAAAMRRWFEDLRAQEGVPDAHWQVCEGDAAAIIARATHFQDLVIISRSDPGTDEIGFDVPEMALLKSG</sequence>
<evidence type="ECO:0008006" key="3">
    <source>
        <dbReference type="Google" id="ProtNLM"/>
    </source>
</evidence>
<keyword evidence="2" id="KW-1185">Reference proteome</keyword>
<organism evidence="1 2">
    <name type="scientific">Microvirga guangxiensis</name>
    <dbReference type="NCBI Taxonomy" id="549386"/>
    <lineage>
        <taxon>Bacteria</taxon>
        <taxon>Pseudomonadati</taxon>
        <taxon>Pseudomonadota</taxon>
        <taxon>Alphaproteobacteria</taxon>
        <taxon>Hyphomicrobiales</taxon>
        <taxon>Methylobacteriaceae</taxon>
        <taxon>Microvirga</taxon>
    </lineage>
</organism>
<dbReference type="Gene3D" id="3.40.50.12370">
    <property type="match status" value="1"/>
</dbReference>
<name>A0A1G5KD65_9HYPH</name>
<dbReference type="RefSeq" id="WP_091136704.1">
    <property type="nucleotide sequence ID" value="NZ_FMVJ01000009.1"/>
</dbReference>
<evidence type="ECO:0000313" key="2">
    <source>
        <dbReference type="Proteomes" id="UP000199569"/>
    </source>
</evidence>